<dbReference type="CTD" id="20318104"/>
<dbReference type="Proteomes" id="UP000054324">
    <property type="component" value="Unassembled WGS sequence"/>
</dbReference>
<gene>
    <name evidence="2" type="ORF">T265_03917</name>
</gene>
<proteinExistence type="predicted"/>
<feature type="region of interest" description="Disordered" evidence="1">
    <location>
        <begin position="97"/>
        <end position="142"/>
    </location>
</feature>
<name>A0A074ZQN3_OPIVI</name>
<dbReference type="RefSeq" id="XP_009166782.1">
    <property type="nucleotide sequence ID" value="XM_009168518.1"/>
</dbReference>
<evidence type="ECO:0000313" key="3">
    <source>
        <dbReference type="Proteomes" id="UP000054324"/>
    </source>
</evidence>
<evidence type="ECO:0000256" key="1">
    <source>
        <dbReference type="SAM" id="MobiDB-lite"/>
    </source>
</evidence>
<dbReference type="EMBL" id="KL596678">
    <property type="protein sequence ID" value="KER29451.1"/>
    <property type="molecule type" value="Genomic_DNA"/>
</dbReference>
<evidence type="ECO:0000313" key="2">
    <source>
        <dbReference type="EMBL" id="KER29451.1"/>
    </source>
</evidence>
<dbReference type="AlphaFoldDB" id="A0A074ZQN3"/>
<dbReference type="GeneID" id="20318104"/>
<reference evidence="2 3" key="1">
    <citation type="submission" date="2013-11" db="EMBL/GenBank/DDBJ databases">
        <title>Opisthorchis viverrini - life in the bile duct.</title>
        <authorList>
            <person name="Young N.D."/>
            <person name="Nagarajan N."/>
            <person name="Lin S.J."/>
            <person name="Korhonen P.K."/>
            <person name="Jex A.R."/>
            <person name="Hall R.S."/>
            <person name="Safavi-Hemami H."/>
            <person name="Kaewkong W."/>
            <person name="Bertrand D."/>
            <person name="Gao S."/>
            <person name="Seet Q."/>
            <person name="Wongkham S."/>
            <person name="Teh B.T."/>
            <person name="Wongkham C."/>
            <person name="Intapan P.M."/>
            <person name="Maleewong W."/>
            <person name="Yang X."/>
            <person name="Hu M."/>
            <person name="Wang Z."/>
            <person name="Hofmann A."/>
            <person name="Sternberg P.W."/>
            <person name="Tan P."/>
            <person name="Wang J."/>
            <person name="Gasser R.B."/>
        </authorList>
    </citation>
    <scope>NUCLEOTIDE SEQUENCE [LARGE SCALE GENOMIC DNA]</scope>
</reference>
<sequence>MTPSRHYPFLAPGFSHQYVPKTLAVFAELQEKITDMDEEARDLHQIRQFVRQRYEANWKFCPSGLEWGCNNSPYNSDKDDNRLDCCSMGYAAITNDGEVASPEGNRRSVCSSLDSKASPDDNGAHSHCSSFVRSSGATNLDT</sequence>
<feature type="compositionally biased region" description="Polar residues" evidence="1">
    <location>
        <begin position="127"/>
        <end position="142"/>
    </location>
</feature>
<accession>A0A074ZQN3</accession>
<keyword evidence="3" id="KW-1185">Reference proteome</keyword>
<organism evidence="2 3">
    <name type="scientific">Opisthorchis viverrini</name>
    <name type="common">Southeast Asian liver fluke</name>
    <dbReference type="NCBI Taxonomy" id="6198"/>
    <lineage>
        <taxon>Eukaryota</taxon>
        <taxon>Metazoa</taxon>
        <taxon>Spiralia</taxon>
        <taxon>Lophotrochozoa</taxon>
        <taxon>Platyhelminthes</taxon>
        <taxon>Trematoda</taxon>
        <taxon>Digenea</taxon>
        <taxon>Opisthorchiida</taxon>
        <taxon>Opisthorchiata</taxon>
        <taxon>Opisthorchiidae</taxon>
        <taxon>Opisthorchis</taxon>
    </lineage>
</organism>
<dbReference type="STRING" id="6198.A0A074ZQN3"/>
<dbReference type="KEGG" id="ovi:T265_03917"/>
<protein>
    <submittedName>
        <fullName evidence="2">Uncharacterized protein</fullName>
    </submittedName>
</protein>